<keyword evidence="1" id="KW-0472">Membrane</keyword>
<feature type="transmembrane region" description="Helical" evidence="1">
    <location>
        <begin position="109"/>
        <end position="129"/>
    </location>
</feature>
<dbReference type="OrthoDB" id="7822309at2"/>
<reference evidence="2 3" key="1">
    <citation type="submission" date="2017-11" db="EMBL/GenBank/DDBJ databases">
        <title>Revised Sequence and Annotation of the Rhodobaca barguzinensis strain alga05 Genome.</title>
        <authorList>
            <person name="Kopejtka K."/>
            <person name="Tomasch J.M."/>
            <person name="Bunk B."/>
            <person name="Koblizek M."/>
        </authorList>
    </citation>
    <scope>NUCLEOTIDE SEQUENCE [LARGE SCALE GENOMIC DNA]</scope>
    <source>
        <strain evidence="3">alga05</strain>
    </source>
</reference>
<keyword evidence="1" id="KW-0812">Transmembrane</keyword>
<keyword evidence="3" id="KW-1185">Reference proteome</keyword>
<accession>A0A2K8KBR4</accession>
<gene>
    <name evidence="2" type="ORF">BG454_14545</name>
</gene>
<dbReference type="Proteomes" id="UP000228948">
    <property type="component" value="Chromosome"/>
</dbReference>
<dbReference type="EMBL" id="CP024899">
    <property type="protein sequence ID" value="ATX66889.1"/>
    <property type="molecule type" value="Genomic_DNA"/>
</dbReference>
<sequence length="346" mass="37363">MTALDQYRRLEGPGLWAASGDDQRREVVVSFGESTLVIADSRSLIVLSHWSLPAVKRLNPGKRPALYSPEGDAGEVLELDDDWLIDALKVVQAALSPPRSLFSRLRRPVLTALSLGVVLAAALIVPPALVNHTASVVPMAKRVELADRLRHDLVIAGARVCHSPYGDPAIASLQRRLFQTPAQIVVMRGLPIDQPRVQHVMGRLFLLDARLLDEAESPEALAGALLLAAQRNADDDPMHPLLRHAGVVATFRLLTSAEMPESAMAGYARALLREPLAVPEASAVLERFARAELSTRPLVDNPYPLDPALDQLGPALRAGDPMAGEPPQSALLNDGQWVSLLNICDG</sequence>
<proteinExistence type="predicted"/>
<dbReference type="AlphaFoldDB" id="A0A2K8KBR4"/>
<dbReference type="RefSeq" id="WP_071481352.1">
    <property type="nucleotide sequence ID" value="NZ_CP024899.1"/>
</dbReference>
<keyword evidence="1" id="KW-1133">Transmembrane helix</keyword>
<organism evidence="2 3">
    <name type="scientific">Roseinatronobacter bogoriensis subsp. barguzinensis</name>
    <dbReference type="NCBI Taxonomy" id="441209"/>
    <lineage>
        <taxon>Bacteria</taxon>
        <taxon>Pseudomonadati</taxon>
        <taxon>Pseudomonadota</taxon>
        <taxon>Alphaproteobacteria</taxon>
        <taxon>Rhodobacterales</taxon>
        <taxon>Paracoccaceae</taxon>
        <taxon>Roseinatronobacter</taxon>
    </lineage>
</organism>
<evidence type="ECO:0000256" key="1">
    <source>
        <dbReference type="SAM" id="Phobius"/>
    </source>
</evidence>
<evidence type="ECO:0000313" key="3">
    <source>
        <dbReference type="Proteomes" id="UP000228948"/>
    </source>
</evidence>
<dbReference type="STRING" id="441209.GCA_001870665_02691"/>
<dbReference type="KEGG" id="rbg:BG454_14545"/>
<protein>
    <submittedName>
        <fullName evidence="2">Uncharacterized protein</fullName>
    </submittedName>
</protein>
<name>A0A2K8KBR4_9RHOB</name>
<evidence type="ECO:0000313" key="2">
    <source>
        <dbReference type="EMBL" id="ATX66889.1"/>
    </source>
</evidence>